<dbReference type="InterPro" id="IPR038577">
    <property type="entry name" value="GT10-like_C_sf"/>
</dbReference>
<dbReference type="Proteomes" id="UP001595579">
    <property type="component" value="Unassembled WGS sequence"/>
</dbReference>
<feature type="domain" description="Fucosyltransferase C-terminal" evidence="1">
    <location>
        <begin position="222"/>
        <end position="305"/>
    </location>
</feature>
<dbReference type="Gene3D" id="3.40.50.11660">
    <property type="entry name" value="Glycosyl transferase family 10, C-terminal domain"/>
    <property type="match status" value="1"/>
</dbReference>
<reference evidence="3" key="1">
    <citation type="journal article" date="2019" name="Int. J. Syst. Evol. Microbiol.">
        <title>The Global Catalogue of Microorganisms (GCM) 10K type strain sequencing project: providing services to taxonomists for standard genome sequencing and annotation.</title>
        <authorList>
            <consortium name="The Broad Institute Genomics Platform"/>
            <consortium name="The Broad Institute Genome Sequencing Center for Infectious Disease"/>
            <person name="Wu L."/>
            <person name="Ma J."/>
        </authorList>
    </citation>
    <scope>NUCLEOTIDE SEQUENCE [LARGE SCALE GENOMIC DNA]</scope>
    <source>
        <strain evidence="3">CECT 7698</strain>
    </source>
</reference>
<proteinExistence type="predicted"/>
<dbReference type="Pfam" id="PF00852">
    <property type="entry name" value="Glyco_transf_10"/>
    <property type="match status" value="1"/>
</dbReference>
<comment type="caution">
    <text evidence="2">The sequence shown here is derived from an EMBL/GenBank/DDBJ whole genome shotgun (WGS) entry which is preliminary data.</text>
</comment>
<keyword evidence="3" id="KW-1185">Reference proteome</keyword>
<dbReference type="InterPro" id="IPR055270">
    <property type="entry name" value="Glyco_tran_10_C"/>
</dbReference>
<evidence type="ECO:0000259" key="1">
    <source>
        <dbReference type="Pfam" id="PF00852"/>
    </source>
</evidence>
<accession>A0ABV7LU53</accession>
<dbReference type="RefSeq" id="WP_386776551.1">
    <property type="nucleotide sequence ID" value="NZ_JBHRUG010000044.1"/>
</dbReference>
<sequence>MINVYPMGQAHRIRRQPLAYASIYGLLTDHVNIVNSPDAADILLFAHPEDVSDNAGKLIDYLQDNKEKTVVLLSEEPFWDTVWGVNFMNRHQCLAHADNELSFIYLNHHTSPIFQFSRIPYYLLAEYYFYSRYSYRFSRNARLSITAWAKHFQNASLQAVFMARKRTQPRYSVRYDKQSVYGLSAYRTELADLYCKGEVLRQGTGWQEGVVRQDSEDWHLEKLLALDFRCRFVSALENTHQHHYVSEKFFDAFAVGAVPIYYADRQHSVHGIVPCDSWVNIYDLPASEAAVAVDQLIFDKEFLRYYADSQMMLADLFNTPRILIEERERLASSLLKELTDCLSYKI</sequence>
<gene>
    <name evidence="2" type="ORF">ACFOEV_19440</name>
</gene>
<name>A0ABV7LU53_9GAMM</name>
<evidence type="ECO:0000313" key="3">
    <source>
        <dbReference type="Proteomes" id="UP001595579"/>
    </source>
</evidence>
<protein>
    <submittedName>
        <fullName evidence="2">Glycosyltransferase family 10 domain-containing protein</fullName>
    </submittedName>
</protein>
<dbReference type="EMBL" id="JBHRUG010000044">
    <property type="protein sequence ID" value="MFC3285776.1"/>
    <property type="molecule type" value="Genomic_DNA"/>
</dbReference>
<evidence type="ECO:0000313" key="2">
    <source>
        <dbReference type="EMBL" id="MFC3285776.1"/>
    </source>
</evidence>
<dbReference type="SUPFAM" id="SSF53756">
    <property type="entry name" value="UDP-Glycosyltransferase/glycogen phosphorylase"/>
    <property type="match status" value="1"/>
</dbReference>
<organism evidence="2 3">
    <name type="scientific">Litchfieldella rifensis</name>
    <dbReference type="NCBI Taxonomy" id="762643"/>
    <lineage>
        <taxon>Bacteria</taxon>
        <taxon>Pseudomonadati</taxon>
        <taxon>Pseudomonadota</taxon>
        <taxon>Gammaproteobacteria</taxon>
        <taxon>Oceanospirillales</taxon>
        <taxon>Halomonadaceae</taxon>
        <taxon>Litchfieldella</taxon>
    </lineage>
</organism>